<dbReference type="FunFam" id="3.30.230.10:FF:000003">
    <property type="entry name" value="Elongation factor G"/>
    <property type="match status" value="1"/>
</dbReference>
<dbReference type="SUPFAM" id="SSF54980">
    <property type="entry name" value="EF-G C-terminal domain-like"/>
    <property type="match status" value="2"/>
</dbReference>
<dbReference type="SUPFAM" id="SSF50447">
    <property type="entry name" value="Translation proteins"/>
    <property type="match status" value="1"/>
</dbReference>
<dbReference type="NCBIfam" id="NF009379">
    <property type="entry name" value="PRK12740.1-3"/>
    <property type="match status" value="1"/>
</dbReference>
<dbReference type="InterPro" id="IPR047872">
    <property type="entry name" value="EFG_IV"/>
</dbReference>
<dbReference type="InterPro" id="IPR020568">
    <property type="entry name" value="Ribosomal_Su5_D2-typ_SF"/>
</dbReference>
<evidence type="ECO:0000256" key="1">
    <source>
        <dbReference type="ARBA" id="ARBA00022741"/>
    </source>
</evidence>
<dbReference type="FunFam" id="3.30.70.870:FF:000002">
    <property type="entry name" value="Translation elongation factor 2"/>
    <property type="match status" value="1"/>
</dbReference>
<dbReference type="CDD" id="cd01434">
    <property type="entry name" value="EFG_mtEFG1_IV"/>
    <property type="match status" value="1"/>
</dbReference>
<dbReference type="OrthoDB" id="9804431at2"/>
<dbReference type="NCBIfam" id="NF009891">
    <property type="entry name" value="PRK13351.1-1"/>
    <property type="match status" value="1"/>
</dbReference>
<evidence type="ECO:0000256" key="2">
    <source>
        <dbReference type="ARBA" id="ARBA00023134"/>
    </source>
</evidence>
<dbReference type="InterPro" id="IPR005517">
    <property type="entry name" value="Transl_elong_EFG/EF2_IV"/>
</dbReference>
<dbReference type="Gene3D" id="2.40.30.10">
    <property type="entry name" value="Translation factors"/>
    <property type="match status" value="1"/>
</dbReference>
<keyword evidence="4" id="KW-0251">Elongation factor</keyword>
<evidence type="ECO:0000259" key="3">
    <source>
        <dbReference type="PROSITE" id="PS51722"/>
    </source>
</evidence>
<dbReference type="PANTHER" id="PTHR43261:SF6">
    <property type="entry name" value="ELONGATION FACTOR G-LIKE PROTEIN"/>
    <property type="match status" value="1"/>
</dbReference>
<dbReference type="NCBIfam" id="TIGR00231">
    <property type="entry name" value="small_GTP"/>
    <property type="match status" value="1"/>
</dbReference>
<dbReference type="Gene3D" id="3.30.70.870">
    <property type="entry name" value="Elongation Factor G (Translational Gtpase), domain 3"/>
    <property type="match status" value="1"/>
</dbReference>
<dbReference type="NCBIfam" id="NF009381">
    <property type="entry name" value="PRK12740.1-5"/>
    <property type="match status" value="1"/>
</dbReference>
<evidence type="ECO:0000313" key="4">
    <source>
        <dbReference type="EMBL" id="PNR97696.1"/>
    </source>
</evidence>
<dbReference type="InterPro" id="IPR035649">
    <property type="entry name" value="EFG_V"/>
</dbReference>
<dbReference type="GO" id="GO:0003924">
    <property type="term" value="F:GTPase activity"/>
    <property type="evidence" value="ECO:0007669"/>
    <property type="project" value="InterPro"/>
</dbReference>
<dbReference type="Gene3D" id="3.30.70.240">
    <property type="match status" value="1"/>
</dbReference>
<dbReference type="PANTHER" id="PTHR43261">
    <property type="entry name" value="TRANSLATION ELONGATION FACTOR G-RELATED"/>
    <property type="match status" value="1"/>
</dbReference>
<dbReference type="CDD" id="cd03713">
    <property type="entry name" value="EFG_mtEFG_C"/>
    <property type="match status" value="1"/>
</dbReference>
<dbReference type="GO" id="GO:0005525">
    <property type="term" value="F:GTP binding"/>
    <property type="evidence" value="ECO:0007669"/>
    <property type="project" value="UniProtKB-KW"/>
</dbReference>
<keyword evidence="2" id="KW-0342">GTP-binding</keyword>
<dbReference type="SUPFAM" id="SSF52540">
    <property type="entry name" value="P-loop containing nucleoside triphosphate hydrolases"/>
    <property type="match status" value="1"/>
</dbReference>
<dbReference type="AlphaFoldDB" id="A0A2K1P4L3"/>
<dbReference type="CDD" id="cd16262">
    <property type="entry name" value="EFG_III"/>
    <property type="match status" value="1"/>
</dbReference>
<dbReference type="RefSeq" id="WP_103066535.1">
    <property type="nucleotide sequence ID" value="NZ_AZRL01000004.1"/>
</dbReference>
<dbReference type="Gene3D" id="3.30.230.10">
    <property type="match status" value="1"/>
</dbReference>
<dbReference type="Pfam" id="PF14492">
    <property type="entry name" value="EFG_III"/>
    <property type="match status" value="1"/>
</dbReference>
<dbReference type="InterPro" id="IPR000795">
    <property type="entry name" value="T_Tr_GTP-bd_dom"/>
</dbReference>
<dbReference type="InterPro" id="IPR041095">
    <property type="entry name" value="EFG_II"/>
</dbReference>
<dbReference type="SUPFAM" id="SSF54211">
    <property type="entry name" value="Ribosomal protein S5 domain 2-like"/>
    <property type="match status" value="1"/>
</dbReference>
<feature type="domain" description="Tr-type G" evidence="3">
    <location>
        <begin position="7"/>
        <end position="280"/>
    </location>
</feature>
<dbReference type="Pfam" id="PF00679">
    <property type="entry name" value="EFG_C"/>
    <property type="match status" value="1"/>
</dbReference>
<comment type="caution">
    <text evidence="4">The sequence shown here is derived from an EMBL/GenBank/DDBJ whole genome shotgun (WGS) entry which is preliminary data.</text>
</comment>
<dbReference type="InterPro" id="IPR053905">
    <property type="entry name" value="EF-G-like_DII"/>
</dbReference>
<sequence length="690" mass="77496">MSEYKAEKKRIVGFFGHHGCGKTTLMDDVLVNIGLTDRIGQRHLDKDPVEKEKGATFSNHIFSFDLDDSRIYFFDTPGSLDFIGDIQIALNAVDNVVIVINASSGVEVTTERIWNMARELNKPIVFYVNQMDKEGVNFGNLVQELKESFEDEIRIVPFQVPIGEGPDFKGVINLLSNEVFTYEEGTGKFSKQTEIPDNAKDYLERFHSEIIEDIVETNEELLEKYFESGEENLSPEELISALHKAYDEDKIIPVFIGSALKNIGFDQLIKALISFGMTPLERKFYSEEGNEISSQENGQFLGIIVKNDVDPFVGKLTYLRVISGSLKAGSSIYIVEESTREKISHINIPRFDKNEEVEEASVGDILVIPKLKSSKINQTVSSEETSNRLKLPEFPEPMISKSIAPNSKNEIDKITESLAKIAESDPTFKWEFDSETGETVISGMGTIHLEIMIEKLKKNFGIDFEVGKPKIAYKETIRSKSQAEYKHKKQTGGHGQYGHVKIEIEPLERGKGYEFVDKIVGGVIPKNFIPSVDKGIREAIKKGVLAGFPVVDIRVTLFDGSYHEVDSSDISFQIAARHAFKIAMENDSPVILEPIMHVEIFLPTENTGDVIGEVTAKRGRPLGMESVGKGYDKIVAEIPLAEMLDFSPRLSSISSGKGYFNMKFSHYSEVSPDIQNKIIEERKREEELQK</sequence>
<reference evidence="4 5" key="1">
    <citation type="submission" date="2013-12" db="EMBL/GenBank/DDBJ databases">
        <title>Comparative genomics of Petrotoga isolates.</title>
        <authorList>
            <person name="Nesbo C.L."/>
            <person name="Charchuk R."/>
            <person name="Chow K."/>
        </authorList>
    </citation>
    <scope>NUCLEOTIDE SEQUENCE [LARGE SCALE GENOMIC DNA]</scope>
    <source>
        <strain evidence="4 5">DSM 13574</strain>
    </source>
</reference>
<gene>
    <name evidence="4" type="ORF">X929_02935</name>
</gene>
<dbReference type="GO" id="GO:0032790">
    <property type="term" value="P:ribosome disassembly"/>
    <property type="evidence" value="ECO:0007669"/>
    <property type="project" value="TreeGrafter"/>
</dbReference>
<protein>
    <submittedName>
        <fullName evidence="4">Elongation factor G</fullName>
    </submittedName>
</protein>
<accession>A0A2K1P4L3</accession>
<keyword evidence="1" id="KW-0547">Nucleotide-binding</keyword>
<dbReference type="InterPro" id="IPR009022">
    <property type="entry name" value="EFG_III"/>
</dbReference>
<dbReference type="PROSITE" id="PS51722">
    <property type="entry name" value="G_TR_2"/>
    <property type="match status" value="1"/>
</dbReference>
<dbReference type="InterPro" id="IPR027417">
    <property type="entry name" value="P-loop_NTPase"/>
</dbReference>
<dbReference type="SMART" id="SM00838">
    <property type="entry name" value="EFG_C"/>
    <property type="match status" value="1"/>
</dbReference>
<dbReference type="InterPro" id="IPR009000">
    <property type="entry name" value="Transl_B-barrel_sf"/>
</dbReference>
<dbReference type="Gene3D" id="3.40.50.300">
    <property type="entry name" value="P-loop containing nucleotide triphosphate hydrolases"/>
    <property type="match status" value="1"/>
</dbReference>
<evidence type="ECO:0000313" key="5">
    <source>
        <dbReference type="Proteomes" id="UP000236434"/>
    </source>
</evidence>
<dbReference type="Pfam" id="PF03764">
    <property type="entry name" value="EFG_IV"/>
    <property type="match status" value="1"/>
</dbReference>
<name>A0A2K1P4L3_9BACT</name>
<dbReference type="Pfam" id="PF22042">
    <property type="entry name" value="EF-G_D2"/>
    <property type="match status" value="1"/>
</dbReference>
<dbReference type="Pfam" id="PF00009">
    <property type="entry name" value="GTP_EFTU"/>
    <property type="match status" value="1"/>
</dbReference>
<dbReference type="InterPro" id="IPR000640">
    <property type="entry name" value="EFG_V-like"/>
</dbReference>
<dbReference type="Proteomes" id="UP000236434">
    <property type="component" value="Unassembled WGS sequence"/>
</dbReference>
<dbReference type="GO" id="GO:0003746">
    <property type="term" value="F:translation elongation factor activity"/>
    <property type="evidence" value="ECO:0007669"/>
    <property type="project" value="UniProtKB-KW"/>
</dbReference>
<dbReference type="InterPro" id="IPR014721">
    <property type="entry name" value="Ribsml_uS5_D2-typ_fold_subgr"/>
</dbReference>
<dbReference type="InterPro" id="IPR035647">
    <property type="entry name" value="EFG_III/V"/>
</dbReference>
<dbReference type="InterPro" id="IPR005225">
    <property type="entry name" value="Small_GTP-bd"/>
</dbReference>
<organism evidence="4 5">
    <name type="scientific">Petrotoga olearia DSM 13574</name>
    <dbReference type="NCBI Taxonomy" id="1122955"/>
    <lineage>
        <taxon>Bacteria</taxon>
        <taxon>Thermotogati</taxon>
        <taxon>Thermotogota</taxon>
        <taxon>Thermotogae</taxon>
        <taxon>Petrotogales</taxon>
        <taxon>Petrotogaceae</taxon>
        <taxon>Petrotoga</taxon>
    </lineage>
</organism>
<dbReference type="FunFam" id="3.30.70.240:FF:000001">
    <property type="entry name" value="Elongation factor G"/>
    <property type="match status" value="1"/>
</dbReference>
<proteinExistence type="predicted"/>
<dbReference type="SMART" id="SM00889">
    <property type="entry name" value="EFG_IV"/>
    <property type="match status" value="1"/>
</dbReference>
<dbReference type="EMBL" id="AZRL01000004">
    <property type="protein sequence ID" value="PNR97696.1"/>
    <property type="molecule type" value="Genomic_DNA"/>
</dbReference>
<keyword evidence="4" id="KW-0648">Protein biosynthesis</keyword>